<keyword evidence="4 8" id="KW-0812">Transmembrane</keyword>
<proteinExistence type="inferred from homology"/>
<feature type="transmembrane region" description="Helical" evidence="8">
    <location>
        <begin position="134"/>
        <end position="155"/>
    </location>
</feature>
<dbReference type="InterPro" id="IPR003362">
    <property type="entry name" value="Bact_transf"/>
</dbReference>
<dbReference type="EMBL" id="JASVWF010000006">
    <property type="protein sequence ID" value="MDL5158971.1"/>
    <property type="molecule type" value="Genomic_DNA"/>
</dbReference>
<comment type="subcellular location">
    <subcellularLocation>
        <location evidence="1">Membrane</location>
        <topology evidence="1">Multi-pass membrane protein</topology>
    </subcellularLocation>
</comment>
<dbReference type="PANTHER" id="PTHR30576:SF10">
    <property type="entry name" value="SLL5057 PROTEIN"/>
    <property type="match status" value="1"/>
</dbReference>
<feature type="transmembrane region" description="Helical" evidence="8">
    <location>
        <begin position="312"/>
        <end position="332"/>
    </location>
</feature>
<keyword evidence="11" id="KW-1185">Reference proteome</keyword>
<dbReference type="Pfam" id="PF02397">
    <property type="entry name" value="Bac_transf"/>
    <property type="match status" value="1"/>
</dbReference>
<evidence type="ECO:0000259" key="9">
    <source>
        <dbReference type="Pfam" id="PF02397"/>
    </source>
</evidence>
<dbReference type="GO" id="GO:0016740">
    <property type="term" value="F:transferase activity"/>
    <property type="evidence" value="ECO:0007669"/>
    <property type="project" value="UniProtKB-KW"/>
</dbReference>
<evidence type="ECO:0000256" key="1">
    <source>
        <dbReference type="ARBA" id="ARBA00004141"/>
    </source>
</evidence>
<evidence type="ECO:0000256" key="4">
    <source>
        <dbReference type="ARBA" id="ARBA00022692"/>
    </source>
</evidence>
<evidence type="ECO:0000313" key="11">
    <source>
        <dbReference type="Proteomes" id="UP001231924"/>
    </source>
</evidence>
<dbReference type="Pfam" id="PF13727">
    <property type="entry name" value="CoA_binding_3"/>
    <property type="match status" value="1"/>
</dbReference>
<evidence type="ECO:0000256" key="3">
    <source>
        <dbReference type="ARBA" id="ARBA00022679"/>
    </source>
</evidence>
<gene>
    <name evidence="10" type="ORF">QRT03_23590</name>
</gene>
<feature type="transmembrane region" description="Helical" evidence="8">
    <location>
        <begin position="110"/>
        <end position="128"/>
    </location>
</feature>
<reference evidence="10 11" key="1">
    <citation type="submission" date="2023-06" db="EMBL/GenBank/DDBJ databases">
        <title>Actinomycetospora Odt1-22.</title>
        <authorList>
            <person name="Supong K."/>
        </authorList>
    </citation>
    <scope>NUCLEOTIDE SEQUENCE [LARGE SCALE GENOMIC DNA]</scope>
    <source>
        <strain evidence="10 11">Odt1-22</strain>
    </source>
</reference>
<evidence type="ECO:0000256" key="8">
    <source>
        <dbReference type="SAM" id="Phobius"/>
    </source>
</evidence>
<dbReference type="PANTHER" id="PTHR30576">
    <property type="entry name" value="COLANIC BIOSYNTHESIS UDP-GLUCOSE LIPID CARRIER TRANSFERASE"/>
    <property type="match status" value="1"/>
</dbReference>
<keyword evidence="3 10" id="KW-0808">Transferase</keyword>
<evidence type="ECO:0000313" key="10">
    <source>
        <dbReference type="EMBL" id="MDL5158971.1"/>
    </source>
</evidence>
<dbReference type="EC" id="2.7.8.-" evidence="10"/>
<protein>
    <submittedName>
        <fullName evidence="10">Sugar transferase</fullName>
        <ecNumber evidence="10">2.7.8.-</ecNumber>
    </submittedName>
</protein>
<evidence type="ECO:0000256" key="7">
    <source>
        <dbReference type="SAM" id="MobiDB-lite"/>
    </source>
</evidence>
<feature type="transmembrane region" description="Helical" evidence="8">
    <location>
        <begin position="71"/>
        <end position="90"/>
    </location>
</feature>
<dbReference type="RefSeq" id="WP_286055535.1">
    <property type="nucleotide sequence ID" value="NZ_JASVWF010000006.1"/>
</dbReference>
<sequence>MSTDIGFAGSRQHADIPAPRSPQGASVGGPAPTRPWRAVLLRAVVASDLGIVLGVAAVATVLGIATRSWDLDAAALSSCIGAGIALTLMAAMRCWDPQVIGQGAEEFNRLVRAFVGASLVLAFIGYMAKANDLRPWVIGVLPVTGLAILGGRYLIRRVLHTARREDLCMSSVLVIGTEQGITDLVTRTLRVPHHGWTVVAACTSTGEASDGSTSVAGVPVVGDLDGVARQVAELGIDVVAVAPTPGWTPKRLQALAWKLEGTGADLVVDPGLMEIGGPRLHVAPVDGLPMLRLTEPRFDGVTRAVKAGIDRLGAAALLLVLAPVFLTIAVLIKRDGGPVFYRQERVGLNGEHFRMVKFRSMVVNADHMVAKLSADNEAAGPLFKMKRDPRVTAIGSTLRRLSLDELPQLFNVLGGSMSLVGPRPPLAREVAEYATDARRKLLVRPGMTGLWQVSGRSDLTWDESVRLDLRYVENWSPALDMNILWKTVGAVTRGRGAY</sequence>
<accession>A0ABT7ME77</accession>
<organism evidence="10 11">
    <name type="scientific">Actinomycetospora termitidis</name>
    <dbReference type="NCBI Taxonomy" id="3053470"/>
    <lineage>
        <taxon>Bacteria</taxon>
        <taxon>Bacillati</taxon>
        <taxon>Actinomycetota</taxon>
        <taxon>Actinomycetes</taxon>
        <taxon>Pseudonocardiales</taxon>
        <taxon>Pseudonocardiaceae</taxon>
        <taxon>Actinomycetospora</taxon>
    </lineage>
</organism>
<comment type="caution">
    <text evidence="10">The sequence shown here is derived from an EMBL/GenBank/DDBJ whole genome shotgun (WGS) entry which is preliminary data.</text>
</comment>
<name>A0ABT7ME77_9PSEU</name>
<feature type="transmembrane region" description="Helical" evidence="8">
    <location>
        <begin position="39"/>
        <end position="65"/>
    </location>
</feature>
<feature type="region of interest" description="Disordered" evidence="7">
    <location>
        <begin position="1"/>
        <end position="30"/>
    </location>
</feature>
<keyword evidence="6 8" id="KW-0472">Membrane</keyword>
<dbReference type="Proteomes" id="UP001231924">
    <property type="component" value="Unassembled WGS sequence"/>
</dbReference>
<evidence type="ECO:0000256" key="2">
    <source>
        <dbReference type="ARBA" id="ARBA00006464"/>
    </source>
</evidence>
<evidence type="ECO:0000256" key="5">
    <source>
        <dbReference type="ARBA" id="ARBA00022989"/>
    </source>
</evidence>
<keyword evidence="5 8" id="KW-1133">Transmembrane helix</keyword>
<feature type="domain" description="Bacterial sugar transferase" evidence="9">
    <location>
        <begin position="306"/>
        <end position="492"/>
    </location>
</feature>
<dbReference type="NCBIfam" id="TIGR03025">
    <property type="entry name" value="EPS_sugtrans"/>
    <property type="match status" value="1"/>
</dbReference>
<evidence type="ECO:0000256" key="6">
    <source>
        <dbReference type="ARBA" id="ARBA00023136"/>
    </source>
</evidence>
<comment type="similarity">
    <text evidence="2">Belongs to the bacterial sugar transferase family.</text>
</comment>
<dbReference type="InterPro" id="IPR017475">
    <property type="entry name" value="EPS_sugar_tfrase"/>
</dbReference>